<evidence type="ECO:0000313" key="4">
    <source>
        <dbReference type="Proteomes" id="UP000663823"/>
    </source>
</evidence>
<accession>A0A820CRS5</accession>
<feature type="region of interest" description="Disordered" evidence="1">
    <location>
        <begin position="1"/>
        <end position="46"/>
    </location>
</feature>
<feature type="non-terminal residue" evidence="3">
    <location>
        <position position="46"/>
    </location>
</feature>
<evidence type="ECO:0000313" key="3">
    <source>
        <dbReference type="EMBL" id="CAF4212569.1"/>
    </source>
</evidence>
<organism evidence="3 4">
    <name type="scientific">Rotaria sordida</name>
    <dbReference type="NCBI Taxonomy" id="392033"/>
    <lineage>
        <taxon>Eukaryota</taxon>
        <taxon>Metazoa</taxon>
        <taxon>Spiralia</taxon>
        <taxon>Gnathifera</taxon>
        <taxon>Rotifera</taxon>
        <taxon>Eurotatoria</taxon>
        <taxon>Bdelloidea</taxon>
        <taxon>Philodinida</taxon>
        <taxon>Philodinidae</taxon>
        <taxon>Rotaria</taxon>
    </lineage>
</organism>
<reference evidence="3" key="1">
    <citation type="submission" date="2021-02" db="EMBL/GenBank/DDBJ databases">
        <authorList>
            <person name="Nowell W R."/>
        </authorList>
    </citation>
    <scope>NUCLEOTIDE SEQUENCE</scope>
</reference>
<dbReference type="AlphaFoldDB" id="A0A820CRS5"/>
<gene>
    <name evidence="3" type="ORF">OTI717_LOCUS39045</name>
    <name evidence="2" type="ORF">RFH988_LOCUS5140</name>
</gene>
<name>A0A820CRS5_9BILA</name>
<feature type="compositionally biased region" description="Polar residues" evidence="1">
    <location>
        <begin position="1"/>
        <end position="17"/>
    </location>
</feature>
<protein>
    <submittedName>
        <fullName evidence="3">Uncharacterized protein</fullName>
    </submittedName>
</protein>
<evidence type="ECO:0000313" key="2">
    <source>
        <dbReference type="EMBL" id="CAF0825115.1"/>
    </source>
</evidence>
<evidence type="ECO:0000256" key="1">
    <source>
        <dbReference type="SAM" id="MobiDB-lite"/>
    </source>
</evidence>
<proteinExistence type="predicted"/>
<comment type="caution">
    <text evidence="3">The sequence shown here is derived from an EMBL/GenBank/DDBJ whole genome shotgun (WGS) entry which is preliminary data.</text>
</comment>
<sequence length="46" mass="5188">MTSNNNSTVNIQLSNLGENYHESDSDDSELDEPQQPRPTVEEQIDP</sequence>
<dbReference type="Proteomes" id="UP000663882">
    <property type="component" value="Unassembled WGS sequence"/>
</dbReference>
<dbReference type="EMBL" id="CAJOAX010023449">
    <property type="protein sequence ID" value="CAF4212569.1"/>
    <property type="molecule type" value="Genomic_DNA"/>
</dbReference>
<dbReference type="EMBL" id="CAJNOO010000142">
    <property type="protein sequence ID" value="CAF0825115.1"/>
    <property type="molecule type" value="Genomic_DNA"/>
</dbReference>
<dbReference type="Proteomes" id="UP000663823">
    <property type="component" value="Unassembled WGS sequence"/>
</dbReference>